<reference evidence="5" key="1">
    <citation type="journal article" date="2019" name="Int. J. Syst. Evol. Microbiol.">
        <title>The Global Catalogue of Microorganisms (GCM) 10K type strain sequencing project: providing services to taxonomists for standard genome sequencing and annotation.</title>
        <authorList>
            <consortium name="The Broad Institute Genomics Platform"/>
            <consortium name="The Broad Institute Genome Sequencing Center for Infectious Disease"/>
            <person name="Wu L."/>
            <person name="Ma J."/>
        </authorList>
    </citation>
    <scope>NUCLEOTIDE SEQUENCE [LARGE SCALE GENOMIC DNA]</scope>
    <source>
        <strain evidence="5">CGMCC 4.7638</strain>
    </source>
</reference>
<keyword evidence="5" id="KW-1185">Reference proteome</keyword>
<proteinExistence type="predicted"/>
<gene>
    <name evidence="4" type="ORF">ACFSUT_46355</name>
</gene>
<evidence type="ECO:0000259" key="3">
    <source>
        <dbReference type="SMART" id="SM01043"/>
    </source>
</evidence>
<evidence type="ECO:0000256" key="2">
    <source>
        <dbReference type="ARBA" id="ARBA00023163"/>
    </source>
</evidence>
<dbReference type="SMART" id="SM01043">
    <property type="entry name" value="BTAD"/>
    <property type="match status" value="1"/>
</dbReference>
<feature type="domain" description="Bacterial transcriptional activator" evidence="3">
    <location>
        <begin position="17"/>
        <end position="156"/>
    </location>
</feature>
<dbReference type="InterPro" id="IPR005158">
    <property type="entry name" value="BTAD"/>
</dbReference>
<dbReference type="PANTHER" id="PTHR35807:SF1">
    <property type="entry name" value="TRANSCRIPTIONAL REGULATOR REDD"/>
    <property type="match status" value="1"/>
</dbReference>
<dbReference type="SUPFAM" id="SSF48452">
    <property type="entry name" value="TPR-like"/>
    <property type="match status" value="1"/>
</dbReference>
<organism evidence="4 5">
    <name type="scientific">Amycolatopsis albidoflavus</name>
    <dbReference type="NCBI Taxonomy" id="102226"/>
    <lineage>
        <taxon>Bacteria</taxon>
        <taxon>Bacillati</taxon>
        <taxon>Actinomycetota</taxon>
        <taxon>Actinomycetes</taxon>
        <taxon>Pseudonocardiales</taxon>
        <taxon>Pseudonocardiaceae</taxon>
        <taxon>Amycolatopsis</taxon>
    </lineage>
</organism>
<dbReference type="RefSeq" id="WP_344266918.1">
    <property type="nucleotide sequence ID" value="NZ_BAAAHV010000005.1"/>
</dbReference>
<dbReference type="PANTHER" id="PTHR35807">
    <property type="entry name" value="TRANSCRIPTIONAL REGULATOR REDD-RELATED"/>
    <property type="match status" value="1"/>
</dbReference>
<dbReference type="InterPro" id="IPR011990">
    <property type="entry name" value="TPR-like_helical_dom_sf"/>
</dbReference>
<comment type="caution">
    <text evidence="4">The sequence shown here is derived from an EMBL/GenBank/DDBJ whole genome shotgun (WGS) entry which is preliminary data.</text>
</comment>
<protein>
    <submittedName>
        <fullName evidence="4">Bacterial transcriptional activator domain-containing protein</fullName>
    </submittedName>
</protein>
<dbReference type="Pfam" id="PF03704">
    <property type="entry name" value="BTAD"/>
    <property type="match status" value="1"/>
</dbReference>
<sequence length="173" mass="19094">MLAEHGQYRLDPATVDVDFWRFASAVTARRAAATAQHRTDACEAIVTHYGGTLADGLDSEWLAAAREATRRDALDAVAALARARVADDPDYTLDLLETARAFDPHNELVYRDIMRLQHRLGRHDAISRTLTLLRTRLAELDTTPTTDTVALAQRLREHDTGIPLDGTARPAAP</sequence>
<accession>A0ABW5IE85</accession>
<keyword evidence="1" id="KW-0805">Transcription regulation</keyword>
<evidence type="ECO:0000256" key="1">
    <source>
        <dbReference type="ARBA" id="ARBA00023015"/>
    </source>
</evidence>
<dbReference type="InterPro" id="IPR051677">
    <property type="entry name" value="AfsR-DnrI-RedD_regulator"/>
</dbReference>
<evidence type="ECO:0000313" key="5">
    <source>
        <dbReference type="Proteomes" id="UP001597542"/>
    </source>
</evidence>
<dbReference type="EMBL" id="JBHUKQ010000032">
    <property type="protein sequence ID" value="MFD2487767.1"/>
    <property type="molecule type" value="Genomic_DNA"/>
</dbReference>
<keyword evidence="2" id="KW-0804">Transcription</keyword>
<evidence type="ECO:0000313" key="4">
    <source>
        <dbReference type="EMBL" id="MFD2487767.1"/>
    </source>
</evidence>
<name>A0ABW5IE85_9PSEU</name>
<dbReference type="Proteomes" id="UP001597542">
    <property type="component" value="Unassembled WGS sequence"/>
</dbReference>
<dbReference type="Gene3D" id="1.25.40.10">
    <property type="entry name" value="Tetratricopeptide repeat domain"/>
    <property type="match status" value="1"/>
</dbReference>